<organism evidence="1 2">
    <name type="scientific">Nannocystis punicea</name>
    <dbReference type="NCBI Taxonomy" id="2995304"/>
    <lineage>
        <taxon>Bacteria</taxon>
        <taxon>Pseudomonadati</taxon>
        <taxon>Myxococcota</taxon>
        <taxon>Polyangia</taxon>
        <taxon>Nannocystales</taxon>
        <taxon>Nannocystaceae</taxon>
        <taxon>Nannocystis</taxon>
    </lineage>
</organism>
<protein>
    <submittedName>
        <fullName evidence="1">Uncharacterized protein</fullName>
    </submittedName>
</protein>
<reference evidence="1" key="1">
    <citation type="submission" date="2022-11" db="EMBL/GenBank/DDBJ databases">
        <title>Minimal conservation of predation-associated metabolite biosynthetic gene clusters underscores biosynthetic potential of Myxococcota including descriptions for ten novel species: Archangium lansinium sp. nov., Myxococcus landrumus sp. nov., Nannocystis bai.</title>
        <authorList>
            <person name="Ahearne A."/>
            <person name="Stevens C."/>
            <person name="Dowd S."/>
        </authorList>
    </citation>
    <scope>NUCLEOTIDE SEQUENCE</scope>
    <source>
        <strain evidence="1">Fl3</strain>
    </source>
</reference>
<proteinExistence type="predicted"/>
<evidence type="ECO:0000313" key="1">
    <source>
        <dbReference type="EMBL" id="WAS91699.1"/>
    </source>
</evidence>
<dbReference type="RefSeq" id="WP_269034061.1">
    <property type="nucleotide sequence ID" value="NZ_CP114040.1"/>
</dbReference>
<dbReference type="Proteomes" id="UP001164459">
    <property type="component" value="Chromosome"/>
</dbReference>
<name>A0ABY7GXU8_9BACT</name>
<gene>
    <name evidence="1" type="ORF">O0S08_36420</name>
</gene>
<keyword evidence="2" id="KW-1185">Reference proteome</keyword>
<sequence>MTVDARLATLAAMNEGTKGLRAVKLWDAWGQALARGGDLSALLADGEPRITAGRPPTRLRLGLRHNADAGQLALELRLDFAGAPRAELSHDDVVFRQNGLFGDESIEWGAVRFGSKYVEFSQIHQGVPKLMDAVYARSTFLPQLRELVDVARISGLGTAVDVALGPAQRIHFQLRHGKDERLAFERMGFDLTDARGAPFTEADEQRLEDRHGPNYEWPRGVAWRREDGAVIDGTTALFGANAKKIFPH</sequence>
<evidence type="ECO:0000313" key="2">
    <source>
        <dbReference type="Proteomes" id="UP001164459"/>
    </source>
</evidence>
<accession>A0ABY7GXU8</accession>
<dbReference type="EMBL" id="CP114040">
    <property type="protein sequence ID" value="WAS91699.1"/>
    <property type="molecule type" value="Genomic_DNA"/>
</dbReference>